<name>A0AAD4UVC8_PRUDU</name>
<evidence type="ECO:0000313" key="2">
    <source>
        <dbReference type="Proteomes" id="UP001054821"/>
    </source>
</evidence>
<dbReference type="AlphaFoldDB" id="A0AAD4UVC8"/>
<comment type="caution">
    <text evidence="1">The sequence shown here is derived from an EMBL/GenBank/DDBJ whole genome shotgun (WGS) entry which is preliminary data.</text>
</comment>
<sequence length="101" mass="11451">MFARKSQSNKLFMKEELQNLRMEEGGNVMDHISTFNRCIVDLQRIEVVIVQRIRESSQGEGLVAKTVERGVQVSMMARKAIGECQKSMAKDGCFQCGSKQH</sequence>
<dbReference type="Proteomes" id="UP001054821">
    <property type="component" value="Chromosome 8"/>
</dbReference>
<proteinExistence type="predicted"/>
<reference evidence="1 2" key="1">
    <citation type="journal article" date="2022" name="G3 (Bethesda)">
        <title>Whole-genome sequence and methylome profiling of the almond [Prunus dulcis (Mill.) D.A. Webb] cultivar 'Nonpareil'.</title>
        <authorList>
            <person name="D'Amico-Willman K.M."/>
            <person name="Ouma W.Z."/>
            <person name="Meulia T."/>
            <person name="Sideli G.M."/>
            <person name="Gradziel T.M."/>
            <person name="Fresnedo-Ramirez J."/>
        </authorList>
    </citation>
    <scope>NUCLEOTIDE SEQUENCE [LARGE SCALE GENOMIC DNA]</scope>
    <source>
        <strain evidence="1">Clone GOH B32 T37-40</strain>
    </source>
</reference>
<accession>A0AAD4UVC8</accession>
<keyword evidence="2" id="KW-1185">Reference proteome</keyword>
<gene>
    <name evidence="1" type="ORF">L3X38_042856</name>
</gene>
<dbReference type="EMBL" id="JAJFAZ020000008">
    <property type="protein sequence ID" value="KAI5313680.1"/>
    <property type="molecule type" value="Genomic_DNA"/>
</dbReference>
<dbReference type="Pfam" id="PF14223">
    <property type="entry name" value="Retrotran_gag_2"/>
    <property type="match status" value="1"/>
</dbReference>
<evidence type="ECO:0000313" key="1">
    <source>
        <dbReference type="EMBL" id="KAI5313680.1"/>
    </source>
</evidence>
<organism evidence="1 2">
    <name type="scientific">Prunus dulcis</name>
    <name type="common">Almond</name>
    <name type="synonym">Amygdalus dulcis</name>
    <dbReference type="NCBI Taxonomy" id="3755"/>
    <lineage>
        <taxon>Eukaryota</taxon>
        <taxon>Viridiplantae</taxon>
        <taxon>Streptophyta</taxon>
        <taxon>Embryophyta</taxon>
        <taxon>Tracheophyta</taxon>
        <taxon>Spermatophyta</taxon>
        <taxon>Magnoliopsida</taxon>
        <taxon>eudicotyledons</taxon>
        <taxon>Gunneridae</taxon>
        <taxon>Pentapetalae</taxon>
        <taxon>rosids</taxon>
        <taxon>fabids</taxon>
        <taxon>Rosales</taxon>
        <taxon>Rosaceae</taxon>
        <taxon>Amygdaloideae</taxon>
        <taxon>Amygdaleae</taxon>
        <taxon>Prunus</taxon>
    </lineage>
</organism>
<protein>
    <submittedName>
        <fullName evidence="1">Uncharacterized protein</fullName>
    </submittedName>
</protein>